<dbReference type="Proteomes" id="UP000074310">
    <property type="component" value="Unassembled WGS sequence"/>
</dbReference>
<name>A0A147I6P1_9SPHN</name>
<dbReference type="EMBL" id="LDTB01000010">
    <property type="protein sequence ID" value="KTT74596.1"/>
    <property type="molecule type" value="Genomic_DNA"/>
</dbReference>
<reference evidence="1 2" key="1">
    <citation type="journal article" date="2016" name="Front. Microbiol.">
        <title>Genomic Resource of Rice Seed Associated Bacteria.</title>
        <authorList>
            <person name="Midha S."/>
            <person name="Bansal K."/>
            <person name="Sharma S."/>
            <person name="Kumar N."/>
            <person name="Patil P.P."/>
            <person name="Chaudhry V."/>
            <person name="Patil P.B."/>
        </authorList>
    </citation>
    <scope>NUCLEOTIDE SEQUENCE [LARGE SCALE GENOMIC DNA]</scope>
    <source>
        <strain evidence="1 2">NS334</strain>
    </source>
</reference>
<organism evidence="1 2">
    <name type="scientific">Sphingomonas endophytica</name>
    <dbReference type="NCBI Taxonomy" id="869719"/>
    <lineage>
        <taxon>Bacteria</taxon>
        <taxon>Pseudomonadati</taxon>
        <taxon>Pseudomonadota</taxon>
        <taxon>Alphaproteobacteria</taxon>
        <taxon>Sphingomonadales</taxon>
        <taxon>Sphingomonadaceae</taxon>
        <taxon>Sphingomonas</taxon>
    </lineage>
</organism>
<dbReference type="AlphaFoldDB" id="A0A147I6P1"/>
<gene>
    <name evidence="1" type="ORF">NS334_04165</name>
</gene>
<keyword evidence="2" id="KW-1185">Reference proteome</keyword>
<sequence length="129" mass="14606">MENQRMFSVTVDLPRGYFEVATHGFWTLETLAEFSEVLKRTVRRIRATGRTPVSLCDHSLAMVQSQDVVDGFIRMMRNPAVRSGRVAVYTTRALPRAQAARANQDHPEFRFFTDKDAARAWLLEAGSSG</sequence>
<comment type="caution">
    <text evidence="1">The sequence shown here is derived from an EMBL/GenBank/DDBJ whole genome shotgun (WGS) entry which is preliminary data.</text>
</comment>
<evidence type="ECO:0008006" key="3">
    <source>
        <dbReference type="Google" id="ProtNLM"/>
    </source>
</evidence>
<dbReference type="PATRIC" id="fig|869719.3.peg.212"/>
<evidence type="ECO:0000313" key="1">
    <source>
        <dbReference type="EMBL" id="KTT74596.1"/>
    </source>
</evidence>
<proteinExistence type="predicted"/>
<protein>
    <recommendedName>
        <fullName evidence="3">STAS/SEC14 domain-containing protein</fullName>
    </recommendedName>
</protein>
<accession>A0A147I6P1</accession>
<evidence type="ECO:0000313" key="2">
    <source>
        <dbReference type="Proteomes" id="UP000074310"/>
    </source>
</evidence>